<evidence type="ECO:0000313" key="4">
    <source>
        <dbReference type="Proteomes" id="UP000238479"/>
    </source>
</evidence>
<accession>A0A2P6QVX0</accession>
<dbReference type="InterPro" id="IPR050796">
    <property type="entry name" value="SCF_F-box_component"/>
</dbReference>
<evidence type="ECO:0000256" key="1">
    <source>
        <dbReference type="SAM" id="MobiDB-lite"/>
    </source>
</evidence>
<gene>
    <name evidence="3" type="ORF">RchiOBHm_Chr4g0412861</name>
</gene>
<dbReference type="InterPro" id="IPR036047">
    <property type="entry name" value="F-box-like_dom_sf"/>
</dbReference>
<feature type="domain" description="F-box" evidence="2">
    <location>
        <begin position="42"/>
        <end position="88"/>
    </location>
</feature>
<dbReference type="OMA" id="ITRECIQ"/>
<feature type="region of interest" description="Disordered" evidence="1">
    <location>
        <begin position="1"/>
        <end position="40"/>
    </location>
</feature>
<dbReference type="PANTHER" id="PTHR31672">
    <property type="entry name" value="BNACNNG10540D PROTEIN"/>
    <property type="match status" value="1"/>
</dbReference>
<dbReference type="Pfam" id="PF12937">
    <property type="entry name" value="F-box-like"/>
    <property type="match status" value="1"/>
</dbReference>
<protein>
    <submittedName>
        <fullName evidence="3">Putative F-box domain-containing protein</fullName>
    </submittedName>
</protein>
<dbReference type="Gene3D" id="1.20.1280.50">
    <property type="match status" value="1"/>
</dbReference>
<dbReference type="SUPFAM" id="SSF81383">
    <property type="entry name" value="F-box domain"/>
    <property type="match status" value="1"/>
</dbReference>
<keyword evidence="4" id="KW-1185">Reference proteome</keyword>
<dbReference type="STRING" id="74649.A0A2P6QVX0"/>
<dbReference type="PROSITE" id="PS50181">
    <property type="entry name" value="FBOX"/>
    <property type="match status" value="1"/>
</dbReference>
<sequence length="397" mass="44203">MKVLKFPATTRSPSLPIMKKPKLCPIPTDSPPSQQQQEEDPKPCILLLPNHITVEIFSKLPITTLIQCRCVCKSWRHSLSDPHFARYLLSLTPPSLLIKRCRSFYLVEPHVRNGAVIKLAEDPNDLTPYLDVVGSCNGLLAVRYNSGQFYISNPILGEFLTLPRPRGRINCSFVCGFGFSPVSNVYKLVMASIPRKGSEGEVEVMVLTVGSGIWRSIGSSVYPCWIQSSGVYLNGVIHWIVGTGKLKLKLENAFVICAFDVESEHFEELPLPLGSFRAGKVELELGVLGGCLTVNACYKNTISVWVMKDYGVAESWTKEYDIKDKLRGTFRAHPNVPRVLRVTEEGHVLLFFKHELQVHSLGKRGLVRLEVDRMPLVVHGACVHSPSFVSLKHAIAG</sequence>
<dbReference type="CDD" id="cd22157">
    <property type="entry name" value="F-box_AtFBW1-like"/>
    <property type="match status" value="1"/>
</dbReference>
<evidence type="ECO:0000313" key="3">
    <source>
        <dbReference type="EMBL" id="PRQ38348.1"/>
    </source>
</evidence>
<proteinExistence type="predicted"/>
<dbReference type="AlphaFoldDB" id="A0A2P6QVX0"/>
<name>A0A2P6QVX0_ROSCH</name>
<dbReference type="InterPro" id="IPR013187">
    <property type="entry name" value="F-box-assoc_dom_typ3"/>
</dbReference>
<dbReference type="InterPro" id="IPR001810">
    <property type="entry name" value="F-box_dom"/>
</dbReference>
<comment type="caution">
    <text evidence="3">The sequence shown here is derived from an EMBL/GenBank/DDBJ whole genome shotgun (WGS) entry which is preliminary data.</text>
</comment>
<dbReference type="Gramene" id="PRQ38348">
    <property type="protein sequence ID" value="PRQ38348"/>
    <property type="gene ID" value="RchiOBHm_Chr4g0412861"/>
</dbReference>
<dbReference type="Proteomes" id="UP000238479">
    <property type="component" value="Chromosome 4"/>
</dbReference>
<dbReference type="SMART" id="SM00256">
    <property type="entry name" value="FBOX"/>
    <property type="match status" value="1"/>
</dbReference>
<evidence type="ECO:0000259" key="2">
    <source>
        <dbReference type="PROSITE" id="PS50181"/>
    </source>
</evidence>
<reference evidence="3 4" key="1">
    <citation type="journal article" date="2018" name="Nat. Genet.">
        <title>The Rosa genome provides new insights in the design of modern roses.</title>
        <authorList>
            <person name="Bendahmane M."/>
        </authorList>
    </citation>
    <scope>NUCLEOTIDE SEQUENCE [LARGE SCALE GENOMIC DNA]</scope>
    <source>
        <strain evidence="4">cv. Old Blush</strain>
    </source>
</reference>
<dbReference type="PANTHER" id="PTHR31672:SF13">
    <property type="entry name" value="F-BOX PROTEIN CPR30-LIKE"/>
    <property type="match status" value="1"/>
</dbReference>
<dbReference type="OrthoDB" id="894159at2759"/>
<organism evidence="3 4">
    <name type="scientific">Rosa chinensis</name>
    <name type="common">China rose</name>
    <dbReference type="NCBI Taxonomy" id="74649"/>
    <lineage>
        <taxon>Eukaryota</taxon>
        <taxon>Viridiplantae</taxon>
        <taxon>Streptophyta</taxon>
        <taxon>Embryophyta</taxon>
        <taxon>Tracheophyta</taxon>
        <taxon>Spermatophyta</taxon>
        <taxon>Magnoliopsida</taxon>
        <taxon>eudicotyledons</taxon>
        <taxon>Gunneridae</taxon>
        <taxon>Pentapetalae</taxon>
        <taxon>rosids</taxon>
        <taxon>fabids</taxon>
        <taxon>Rosales</taxon>
        <taxon>Rosaceae</taxon>
        <taxon>Rosoideae</taxon>
        <taxon>Rosoideae incertae sedis</taxon>
        <taxon>Rosa</taxon>
    </lineage>
</organism>
<dbReference type="Pfam" id="PF08268">
    <property type="entry name" value="FBA_3"/>
    <property type="match status" value="1"/>
</dbReference>
<dbReference type="NCBIfam" id="TIGR01640">
    <property type="entry name" value="F_box_assoc_1"/>
    <property type="match status" value="1"/>
</dbReference>
<dbReference type="InterPro" id="IPR017451">
    <property type="entry name" value="F-box-assoc_interact_dom"/>
</dbReference>
<dbReference type="EMBL" id="PDCK01000042">
    <property type="protein sequence ID" value="PRQ38348.1"/>
    <property type="molecule type" value="Genomic_DNA"/>
</dbReference>